<sequence>MKKVLILSSSPVENANSGFLCRAFAKGAEEAGGQVELISLREKNIRFCQGCEACVKTGKGCVQQDDMTELIEKMQQADVFVLATPIYFMTVSAQLKTFMDRFIAGEQFMRQSSGKKAYFISVSAAPEARAKENHEAANGAFRGFLKCLRSVEEAGVLNAAGCYAPGSIADTEWMAKAYEMGKTV</sequence>
<comment type="caution">
    <text evidence="4">The sequence shown here is derived from an EMBL/GenBank/DDBJ whole genome shotgun (WGS) entry which is preliminary data.</text>
</comment>
<accession>A0ABT1RVL1</accession>
<dbReference type="InterPro" id="IPR029039">
    <property type="entry name" value="Flavoprotein-like_sf"/>
</dbReference>
<keyword evidence="5" id="KW-1185">Reference proteome</keyword>
<keyword evidence="1" id="KW-0285">Flavoprotein</keyword>
<dbReference type="InterPro" id="IPR051796">
    <property type="entry name" value="ISF_SsuE-like"/>
</dbReference>
<dbReference type="Proteomes" id="UP001524473">
    <property type="component" value="Unassembled WGS sequence"/>
</dbReference>
<organism evidence="4 5">
    <name type="scientific">Neglectibacter timonensis</name>
    <dbReference type="NCBI Taxonomy" id="1776382"/>
    <lineage>
        <taxon>Bacteria</taxon>
        <taxon>Bacillati</taxon>
        <taxon>Bacillota</taxon>
        <taxon>Clostridia</taxon>
        <taxon>Eubacteriales</taxon>
        <taxon>Oscillospiraceae</taxon>
        <taxon>Neglectibacter</taxon>
    </lineage>
</organism>
<keyword evidence="2" id="KW-0288">FMN</keyword>
<evidence type="ECO:0000259" key="3">
    <source>
        <dbReference type="Pfam" id="PF03358"/>
    </source>
</evidence>
<dbReference type="Pfam" id="PF03358">
    <property type="entry name" value="FMN_red"/>
    <property type="match status" value="1"/>
</dbReference>
<evidence type="ECO:0000313" key="5">
    <source>
        <dbReference type="Proteomes" id="UP001524473"/>
    </source>
</evidence>
<proteinExistence type="predicted"/>
<dbReference type="EMBL" id="JANFZH010000003">
    <property type="protein sequence ID" value="MCQ4838712.1"/>
    <property type="molecule type" value="Genomic_DNA"/>
</dbReference>
<dbReference type="InterPro" id="IPR005025">
    <property type="entry name" value="FMN_Rdtase-like_dom"/>
</dbReference>
<dbReference type="RefSeq" id="WP_256191506.1">
    <property type="nucleotide sequence ID" value="NZ_CATZHN010000046.1"/>
</dbReference>
<dbReference type="PANTHER" id="PTHR43278:SF2">
    <property type="entry name" value="IRON-SULFUR FLAVOPROTEIN"/>
    <property type="match status" value="1"/>
</dbReference>
<evidence type="ECO:0000256" key="2">
    <source>
        <dbReference type="ARBA" id="ARBA00022643"/>
    </source>
</evidence>
<evidence type="ECO:0000256" key="1">
    <source>
        <dbReference type="ARBA" id="ARBA00022630"/>
    </source>
</evidence>
<name>A0ABT1RVL1_9FIRM</name>
<dbReference type="SUPFAM" id="SSF52218">
    <property type="entry name" value="Flavoproteins"/>
    <property type="match status" value="1"/>
</dbReference>
<evidence type="ECO:0000313" key="4">
    <source>
        <dbReference type="EMBL" id="MCQ4838712.1"/>
    </source>
</evidence>
<dbReference type="Gene3D" id="3.40.50.360">
    <property type="match status" value="1"/>
</dbReference>
<feature type="domain" description="NADPH-dependent FMN reductase-like" evidence="3">
    <location>
        <begin position="3"/>
        <end position="127"/>
    </location>
</feature>
<reference evidence="4 5" key="1">
    <citation type="submission" date="2022-06" db="EMBL/GenBank/DDBJ databases">
        <title>Isolation of gut microbiota from human fecal samples.</title>
        <authorList>
            <person name="Pamer E.G."/>
            <person name="Barat B."/>
            <person name="Waligurski E."/>
            <person name="Medina S."/>
            <person name="Paddock L."/>
            <person name="Mostad J."/>
        </authorList>
    </citation>
    <scope>NUCLEOTIDE SEQUENCE [LARGE SCALE GENOMIC DNA]</scope>
    <source>
        <strain evidence="4 5">DFI.9.73</strain>
    </source>
</reference>
<dbReference type="PANTHER" id="PTHR43278">
    <property type="entry name" value="NAD(P)H-DEPENDENT FMN-CONTAINING OXIDOREDUCTASE YWQN-RELATED"/>
    <property type="match status" value="1"/>
</dbReference>
<gene>
    <name evidence="4" type="ORF">NE695_02140</name>
</gene>
<protein>
    <submittedName>
        <fullName evidence="4">Flavodoxin family protein</fullName>
    </submittedName>
</protein>